<keyword evidence="2" id="KW-1185">Reference proteome</keyword>
<proteinExistence type="predicted"/>
<protein>
    <submittedName>
        <fullName evidence="1">Glycosyltransferase family 31 protein</fullName>
    </submittedName>
</protein>
<dbReference type="Proteomes" id="UP000800200">
    <property type="component" value="Unassembled WGS sequence"/>
</dbReference>
<dbReference type="EMBL" id="ML994687">
    <property type="protein sequence ID" value="KAF2177537.1"/>
    <property type="molecule type" value="Genomic_DNA"/>
</dbReference>
<reference evidence="1" key="1">
    <citation type="journal article" date="2020" name="Stud. Mycol.">
        <title>101 Dothideomycetes genomes: a test case for predicting lifestyles and emergence of pathogens.</title>
        <authorList>
            <person name="Haridas S."/>
            <person name="Albert R."/>
            <person name="Binder M."/>
            <person name="Bloem J."/>
            <person name="Labutti K."/>
            <person name="Salamov A."/>
            <person name="Andreopoulos B."/>
            <person name="Baker S."/>
            <person name="Barry K."/>
            <person name="Bills G."/>
            <person name="Bluhm B."/>
            <person name="Cannon C."/>
            <person name="Castanera R."/>
            <person name="Culley D."/>
            <person name="Daum C."/>
            <person name="Ezra D."/>
            <person name="Gonzalez J."/>
            <person name="Henrissat B."/>
            <person name="Kuo A."/>
            <person name="Liang C."/>
            <person name="Lipzen A."/>
            <person name="Lutzoni F."/>
            <person name="Magnuson J."/>
            <person name="Mondo S."/>
            <person name="Nolan M."/>
            <person name="Ohm R."/>
            <person name="Pangilinan J."/>
            <person name="Park H.-J."/>
            <person name="Ramirez L."/>
            <person name="Alfaro M."/>
            <person name="Sun H."/>
            <person name="Tritt A."/>
            <person name="Yoshinaga Y."/>
            <person name="Zwiers L.-H."/>
            <person name="Turgeon B."/>
            <person name="Goodwin S."/>
            <person name="Spatafora J."/>
            <person name="Crous P."/>
            <person name="Grigoriev I."/>
        </authorList>
    </citation>
    <scope>NUCLEOTIDE SEQUENCE</scope>
    <source>
        <strain evidence="1">CBS 207.26</strain>
    </source>
</reference>
<gene>
    <name evidence="1" type="ORF">K469DRAFT_732393</name>
</gene>
<dbReference type="AlphaFoldDB" id="A0A6A6DDP4"/>
<keyword evidence="1" id="KW-0808">Transferase</keyword>
<dbReference type="OrthoDB" id="414175at2759"/>
<dbReference type="Gene3D" id="3.90.550.50">
    <property type="match status" value="1"/>
</dbReference>
<evidence type="ECO:0000313" key="2">
    <source>
        <dbReference type="Proteomes" id="UP000800200"/>
    </source>
</evidence>
<sequence>MVFLIELRRRPLKWLLLIFLLTLFILHHRQPQTLVLLNPLTSWLVKAKSPYYSKNESRYYSWETKPFFPPLPTASNNRPSDFCASFPTYLLNSIQVVLKTGAGEPAKTKAHLTTITSCIANLIIFSDLDERVGNYHFIDILTDLPHSYAVNNSDFDIYTTQKHAHAQGDAKAYELHPDAKWFIFIKPDLDSTEMHYLGSPAPGSEGRMFAYGGAGFVLSQGLIKRLVGGQRIGESGQNVKNDYYRDAVLGYAILNKTGVKLEALYPTFTGDKINGLKEWERTRPFNKKPLVHSTLLAYTHSHLRDGPTREFWDNLSNIVLFNNSTAHSSASACSSACAADPKCLQYSYSARTCRFGDFIKLGSSVERSKGEFTSGWDTEKMEKLGFRNDGDTSYVCREATWLRPN</sequence>
<organism evidence="1 2">
    <name type="scientific">Zopfia rhizophila CBS 207.26</name>
    <dbReference type="NCBI Taxonomy" id="1314779"/>
    <lineage>
        <taxon>Eukaryota</taxon>
        <taxon>Fungi</taxon>
        <taxon>Dikarya</taxon>
        <taxon>Ascomycota</taxon>
        <taxon>Pezizomycotina</taxon>
        <taxon>Dothideomycetes</taxon>
        <taxon>Dothideomycetes incertae sedis</taxon>
        <taxon>Zopfiaceae</taxon>
        <taxon>Zopfia</taxon>
    </lineage>
</organism>
<name>A0A6A6DDP4_9PEZI</name>
<evidence type="ECO:0000313" key="1">
    <source>
        <dbReference type="EMBL" id="KAF2177537.1"/>
    </source>
</evidence>
<accession>A0A6A6DDP4</accession>
<dbReference type="GO" id="GO:0016740">
    <property type="term" value="F:transferase activity"/>
    <property type="evidence" value="ECO:0007669"/>
    <property type="project" value="UniProtKB-KW"/>
</dbReference>